<evidence type="ECO:0000313" key="1">
    <source>
        <dbReference type="EMBL" id="NSX55979.1"/>
    </source>
</evidence>
<dbReference type="RefSeq" id="WP_174139129.1">
    <property type="nucleotide sequence ID" value="NZ_JABUFE010000009.1"/>
</dbReference>
<proteinExistence type="predicted"/>
<dbReference type="Gene3D" id="3.30.1780.10">
    <property type="entry name" value="ornithine cyclodeaminase, domain 1"/>
    <property type="match status" value="1"/>
</dbReference>
<dbReference type="EMBL" id="JABUFE010000009">
    <property type="protein sequence ID" value="NSX55979.1"/>
    <property type="molecule type" value="Genomic_DNA"/>
</dbReference>
<dbReference type="PANTHER" id="PTHR13812:SF19">
    <property type="entry name" value="KETIMINE REDUCTASE MU-CRYSTALLIN"/>
    <property type="match status" value="1"/>
</dbReference>
<dbReference type="Pfam" id="PF02423">
    <property type="entry name" value="OCD_Mu_crystall"/>
    <property type="match status" value="1"/>
</dbReference>
<sequence length="303" mass="33166">MTIEIVPIAAGDLLDWHDLTDAIAAGHDLPKAEVGDTFLYRDPDTLLSRSAWIDGMGLAVKTATIFPGNTQLGKRMVNGVVSLFSNKIGELEALIDFHLVTKWKTAGDSLLAAKRLARPDAKTILIIGAGTVGRSLREAYGAAFPDANFTIWNRTPEGAKALVRSYDKVSYIPDLETAVMDADIITSATMSTEPLIKGAWLKPGQHIDLIGAYRADMREADDEALQKSRVFVDSFATTIDHIGELKTPLQSGAIARADVVADYYDLSNFQRQSNDEITLFKNGGGAHLDLMVSRYILDVWRNR</sequence>
<dbReference type="InterPro" id="IPR036291">
    <property type="entry name" value="NAD(P)-bd_dom_sf"/>
</dbReference>
<reference evidence="1 2" key="1">
    <citation type="submission" date="2020-06" db="EMBL/GenBank/DDBJ databases">
        <title>Sulfitobacter algicola sp. nov., isolated from green algae.</title>
        <authorList>
            <person name="Wang C."/>
        </authorList>
    </citation>
    <scope>NUCLEOTIDE SEQUENCE [LARGE SCALE GENOMIC DNA]</scope>
    <source>
        <strain evidence="1 2">1151</strain>
    </source>
</reference>
<dbReference type="InterPro" id="IPR023401">
    <property type="entry name" value="ODC_N"/>
</dbReference>
<evidence type="ECO:0000313" key="2">
    <source>
        <dbReference type="Proteomes" id="UP000777935"/>
    </source>
</evidence>
<keyword evidence="2" id="KW-1185">Reference proteome</keyword>
<comment type="caution">
    <text evidence="1">The sequence shown here is derived from an EMBL/GenBank/DDBJ whole genome shotgun (WGS) entry which is preliminary data.</text>
</comment>
<dbReference type="PANTHER" id="PTHR13812">
    <property type="entry name" value="KETIMINE REDUCTASE MU-CRYSTALLIN"/>
    <property type="match status" value="1"/>
</dbReference>
<dbReference type="SUPFAM" id="SSF51735">
    <property type="entry name" value="NAD(P)-binding Rossmann-fold domains"/>
    <property type="match status" value="1"/>
</dbReference>
<dbReference type="Gene3D" id="3.40.50.720">
    <property type="entry name" value="NAD(P)-binding Rossmann-like Domain"/>
    <property type="match status" value="1"/>
</dbReference>
<gene>
    <name evidence="1" type="ORF">HRQ87_14340</name>
</gene>
<accession>A0ABX2ISU4</accession>
<organism evidence="1 2">
    <name type="scientific">Parasulfitobacter algicola</name>
    <dbReference type="NCBI Taxonomy" id="2614809"/>
    <lineage>
        <taxon>Bacteria</taxon>
        <taxon>Pseudomonadati</taxon>
        <taxon>Pseudomonadota</taxon>
        <taxon>Alphaproteobacteria</taxon>
        <taxon>Rhodobacterales</taxon>
        <taxon>Roseobacteraceae</taxon>
        <taxon>Parasulfitobacter</taxon>
    </lineage>
</organism>
<protein>
    <submittedName>
        <fullName evidence="1">Ornithine cyclodeaminase</fullName>
    </submittedName>
</protein>
<dbReference type="InterPro" id="IPR003462">
    <property type="entry name" value="ODC_Mu_crystall"/>
</dbReference>
<name>A0ABX2ISU4_9RHOB</name>
<dbReference type="PIRSF" id="PIRSF001439">
    <property type="entry name" value="CryM"/>
    <property type="match status" value="1"/>
</dbReference>
<dbReference type="Proteomes" id="UP000777935">
    <property type="component" value="Unassembled WGS sequence"/>
</dbReference>